<dbReference type="Pfam" id="PF04909">
    <property type="entry name" value="Amidohydro_2"/>
    <property type="match status" value="1"/>
</dbReference>
<dbReference type="PANTHER" id="PTHR35563">
    <property type="entry name" value="BARREL METAL-DEPENDENT HYDROLASE, PUTATIVE (AFU_ORTHOLOGUE AFUA_1G16240)-RELATED"/>
    <property type="match status" value="1"/>
</dbReference>
<organism evidence="2">
    <name type="scientific">marine metagenome</name>
    <dbReference type="NCBI Taxonomy" id="408172"/>
    <lineage>
        <taxon>unclassified sequences</taxon>
        <taxon>metagenomes</taxon>
        <taxon>ecological metagenomes</taxon>
    </lineage>
</organism>
<dbReference type="InterPro" id="IPR052358">
    <property type="entry name" value="Aro_Compnd_Degr_Hydrolases"/>
</dbReference>
<accession>A0A381Y1J9</accession>
<dbReference type="SUPFAM" id="SSF51556">
    <property type="entry name" value="Metallo-dependent hydrolases"/>
    <property type="match status" value="1"/>
</dbReference>
<dbReference type="PANTHER" id="PTHR35563:SF2">
    <property type="entry name" value="BARREL METAL-DEPENDENT HYDROLASE, PUTATIVE (AFU_ORTHOLOGUE AFUA_1G16240)-RELATED"/>
    <property type="match status" value="1"/>
</dbReference>
<name>A0A381Y1J9_9ZZZZ</name>
<gene>
    <name evidence="2" type="ORF">METZ01_LOCUS123416</name>
</gene>
<dbReference type="EMBL" id="UINC01017069">
    <property type="protein sequence ID" value="SVA70562.1"/>
    <property type="molecule type" value="Genomic_DNA"/>
</dbReference>
<reference evidence="2" key="1">
    <citation type="submission" date="2018-05" db="EMBL/GenBank/DDBJ databases">
        <authorList>
            <person name="Lanie J.A."/>
            <person name="Ng W.-L."/>
            <person name="Kazmierczak K.M."/>
            <person name="Andrzejewski T.M."/>
            <person name="Davidsen T.M."/>
            <person name="Wayne K.J."/>
            <person name="Tettelin H."/>
            <person name="Glass J.I."/>
            <person name="Rusch D."/>
            <person name="Podicherti R."/>
            <person name="Tsui H.-C.T."/>
            <person name="Winkler M.E."/>
        </authorList>
    </citation>
    <scope>NUCLEOTIDE SEQUENCE</scope>
</reference>
<proteinExistence type="predicted"/>
<protein>
    <recommendedName>
        <fullName evidence="1">Amidohydrolase-related domain-containing protein</fullName>
    </recommendedName>
</protein>
<sequence>MDYIDAHVHVWTDDFNRYPVAESCQKSEMKPSTFLPEELFHHTNSAHVSRIVLIQMSFYGFDNSYMLNVIEQYSGIFSGIAVINQNNMENLELEMIQLANRGIRGFRIYPTSVPVGPWLSGEGYRRMFTIGAEHNLAMCPLINSDALLDLDRQCQQFPDTPVIIDHLCRIGANQPIQESHIDQLCHMAKHPRVMVKVSAFYALGQKSPPYNDLNHLIYRVYQAFGPERMMWASDCPYQVEDHTYQDSIGLIKDQLDFLSEADIDQILSKTAEDFFFQN</sequence>
<feature type="domain" description="Amidohydrolase-related" evidence="1">
    <location>
        <begin position="4"/>
        <end position="276"/>
    </location>
</feature>
<dbReference type="Gene3D" id="3.20.20.140">
    <property type="entry name" value="Metal-dependent hydrolases"/>
    <property type="match status" value="1"/>
</dbReference>
<dbReference type="GO" id="GO:0016787">
    <property type="term" value="F:hydrolase activity"/>
    <property type="evidence" value="ECO:0007669"/>
    <property type="project" value="InterPro"/>
</dbReference>
<dbReference type="InterPro" id="IPR006680">
    <property type="entry name" value="Amidohydro-rel"/>
</dbReference>
<dbReference type="AlphaFoldDB" id="A0A381Y1J9"/>
<evidence type="ECO:0000259" key="1">
    <source>
        <dbReference type="Pfam" id="PF04909"/>
    </source>
</evidence>
<dbReference type="InterPro" id="IPR032466">
    <property type="entry name" value="Metal_Hydrolase"/>
</dbReference>
<evidence type="ECO:0000313" key="2">
    <source>
        <dbReference type="EMBL" id="SVA70562.1"/>
    </source>
</evidence>